<sequence length="124" mass="13748">MRKVKMGLIVSATAVLAVVGALFLLDKHALSREGESACSLLGSTYGDGREDPSRRVALANELNRYASRAGEDDIRETGSDMVMWARSGDDEDWTFGYGVMSEVCSQAGWVPDYEAPWYRLSDWF</sequence>
<protein>
    <submittedName>
        <fullName evidence="1">Uncharacterized protein</fullName>
    </submittedName>
</protein>
<reference evidence="1" key="1">
    <citation type="submission" date="2021-01" db="EMBL/GenBank/DDBJ databases">
        <title>Whole genome shotgun sequence of Virgisporangium aurantiacum NBRC 16421.</title>
        <authorList>
            <person name="Komaki H."/>
            <person name="Tamura T."/>
        </authorList>
    </citation>
    <scope>NUCLEOTIDE SEQUENCE</scope>
    <source>
        <strain evidence="1">NBRC 16421</strain>
    </source>
</reference>
<dbReference type="EMBL" id="BOPG01000071">
    <property type="protein sequence ID" value="GIJ61854.1"/>
    <property type="molecule type" value="Genomic_DNA"/>
</dbReference>
<evidence type="ECO:0000313" key="2">
    <source>
        <dbReference type="Proteomes" id="UP000612585"/>
    </source>
</evidence>
<organism evidence="1 2">
    <name type="scientific">Virgisporangium aurantiacum</name>
    <dbReference type="NCBI Taxonomy" id="175570"/>
    <lineage>
        <taxon>Bacteria</taxon>
        <taxon>Bacillati</taxon>
        <taxon>Actinomycetota</taxon>
        <taxon>Actinomycetes</taxon>
        <taxon>Micromonosporales</taxon>
        <taxon>Micromonosporaceae</taxon>
        <taxon>Virgisporangium</taxon>
    </lineage>
</organism>
<name>A0A8J4E581_9ACTN</name>
<dbReference type="Proteomes" id="UP000612585">
    <property type="component" value="Unassembled WGS sequence"/>
</dbReference>
<gene>
    <name evidence="1" type="ORF">Vau01_093700</name>
</gene>
<comment type="caution">
    <text evidence="1">The sequence shown here is derived from an EMBL/GenBank/DDBJ whole genome shotgun (WGS) entry which is preliminary data.</text>
</comment>
<dbReference type="AlphaFoldDB" id="A0A8J4E581"/>
<evidence type="ECO:0000313" key="1">
    <source>
        <dbReference type="EMBL" id="GIJ61854.1"/>
    </source>
</evidence>
<keyword evidence="2" id="KW-1185">Reference proteome</keyword>
<proteinExistence type="predicted"/>
<accession>A0A8J4E581</accession>